<dbReference type="VEuPathDB" id="VectorBase:ADIR010985"/>
<dbReference type="PANTHER" id="PTHR22948">
    <property type="entry name" value="TUDOR DOMAIN CONTAINING PROTEIN"/>
    <property type="match status" value="1"/>
</dbReference>
<protein>
    <submittedName>
        <fullName evidence="2">Tudor domain-containing protein</fullName>
    </submittedName>
</protein>
<dbReference type="AlphaFoldDB" id="A0A182NTJ4"/>
<sequence length="226" mass="25621">MAHTKHSIMPLNVTTINEKIMETNLPADLKPDAIVKAIATAVLNPAHLFVHLKEHTDVLLNLAPKIDNLYNAQANAPEWVMPEATAKVGRYCVAKYKGRWLRAQIVRTEPNHQCVLLHYVDYGYRRYVPLSELRYMMPELAAIPCQVVRIALAHLNPSEGTWTDACVQHVANAVRGRVFYMRIVNVHKKDNALDVIFGDWVSELRGPNGKSFNRQLAVRSDIVYSE</sequence>
<dbReference type="PANTHER" id="PTHR22948:SF76">
    <property type="entry name" value="FI20010P1-RELATED"/>
    <property type="match status" value="1"/>
</dbReference>
<dbReference type="InterPro" id="IPR002999">
    <property type="entry name" value="Tudor"/>
</dbReference>
<proteinExistence type="predicted"/>
<organism evidence="2 3">
    <name type="scientific">Anopheles dirus</name>
    <dbReference type="NCBI Taxonomy" id="7168"/>
    <lineage>
        <taxon>Eukaryota</taxon>
        <taxon>Metazoa</taxon>
        <taxon>Ecdysozoa</taxon>
        <taxon>Arthropoda</taxon>
        <taxon>Hexapoda</taxon>
        <taxon>Insecta</taxon>
        <taxon>Pterygota</taxon>
        <taxon>Neoptera</taxon>
        <taxon>Endopterygota</taxon>
        <taxon>Diptera</taxon>
        <taxon>Nematocera</taxon>
        <taxon>Culicoidea</taxon>
        <taxon>Culicidae</taxon>
        <taxon>Anophelinae</taxon>
        <taxon>Anopheles</taxon>
    </lineage>
</organism>
<dbReference type="Gene3D" id="2.30.30.140">
    <property type="match status" value="1"/>
</dbReference>
<evidence type="ECO:0000313" key="3">
    <source>
        <dbReference type="Proteomes" id="UP000075884"/>
    </source>
</evidence>
<dbReference type="Gene3D" id="2.40.50.90">
    <property type="match status" value="1"/>
</dbReference>
<dbReference type="Pfam" id="PF00567">
    <property type="entry name" value="TUDOR"/>
    <property type="match status" value="1"/>
</dbReference>
<dbReference type="GO" id="GO:0005737">
    <property type="term" value="C:cytoplasm"/>
    <property type="evidence" value="ECO:0007669"/>
    <property type="project" value="UniProtKB-ARBA"/>
</dbReference>
<reference evidence="2" key="2">
    <citation type="submission" date="2020-05" db="UniProtKB">
        <authorList>
            <consortium name="EnsemblMetazoa"/>
        </authorList>
    </citation>
    <scope>IDENTIFICATION</scope>
    <source>
        <strain evidence="2">WRAIR2</strain>
    </source>
</reference>
<dbReference type="PROSITE" id="PS50304">
    <property type="entry name" value="TUDOR"/>
    <property type="match status" value="1"/>
</dbReference>
<dbReference type="STRING" id="7168.A0A182NTJ4"/>
<name>A0A182NTJ4_9DIPT</name>
<accession>A0A182NTJ4</accession>
<dbReference type="InterPro" id="IPR035437">
    <property type="entry name" value="SNase_OB-fold_sf"/>
</dbReference>
<dbReference type="SUPFAM" id="SSF63748">
    <property type="entry name" value="Tudor/PWWP/MBT"/>
    <property type="match status" value="1"/>
</dbReference>
<dbReference type="Proteomes" id="UP000075884">
    <property type="component" value="Unassembled WGS sequence"/>
</dbReference>
<dbReference type="SMART" id="SM00333">
    <property type="entry name" value="TUDOR"/>
    <property type="match status" value="1"/>
</dbReference>
<evidence type="ECO:0000259" key="1">
    <source>
        <dbReference type="PROSITE" id="PS50304"/>
    </source>
</evidence>
<reference evidence="3" key="1">
    <citation type="submission" date="2013-03" db="EMBL/GenBank/DDBJ databases">
        <title>The Genome Sequence of Anopheles dirus WRAIR2.</title>
        <authorList>
            <consortium name="The Broad Institute Genomics Platform"/>
            <person name="Neafsey D.E."/>
            <person name="Walton C."/>
            <person name="Walker B."/>
            <person name="Young S.K."/>
            <person name="Zeng Q."/>
            <person name="Gargeya S."/>
            <person name="Fitzgerald M."/>
            <person name="Haas B."/>
            <person name="Abouelleil A."/>
            <person name="Allen A.W."/>
            <person name="Alvarado L."/>
            <person name="Arachchi H.M."/>
            <person name="Berlin A.M."/>
            <person name="Chapman S.B."/>
            <person name="Gainer-Dewar J."/>
            <person name="Goldberg J."/>
            <person name="Griggs A."/>
            <person name="Gujja S."/>
            <person name="Hansen M."/>
            <person name="Howarth C."/>
            <person name="Imamovic A."/>
            <person name="Ireland A."/>
            <person name="Larimer J."/>
            <person name="McCowan C."/>
            <person name="Murphy C."/>
            <person name="Pearson M."/>
            <person name="Poon T.W."/>
            <person name="Priest M."/>
            <person name="Roberts A."/>
            <person name="Saif S."/>
            <person name="Shea T."/>
            <person name="Sisk P."/>
            <person name="Sykes S."/>
            <person name="Wortman J."/>
            <person name="Nusbaum C."/>
            <person name="Birren B."/>
        </authorList>
    </citation>
    <scope>NUCLEOTIDE SEQUENCE [LARGE SCALE GENOMIC DNA]</scope>
    <source>
        <strain evidence="3">WRAIR2</strain>
    </source>
</reference>
<feature type="domain" description="Tudor" evidence="1">
    <location>
        <begin position="85"/>
        <end position="143"/>
    </location>
</feature>
<keyword evidence="3" id="KW-1185">Reference proteome</keyword>
<evidence type="ECO:0000313" key="2">
    <source>
        <dbReference type="EnsemblMetazoa" id="ADIR010985-PA"/>
    </source>
</evidence>
<dbReference type="InterPro" id="IPR050621">
    <property type="entry name" value="Tudor_domain_containing"/>
</dbReference>
<dbReference type="EnsemblMetazoa" id="ADIR010985-RA">
    <property type="protein sequence ID" value="ADIR010985-PA"/>
    <property type="gene ID" value="ADIR010985"/>
</dbReference>